<dbReference type="AlphaFoldDB" id="A0A8X6UUA2"/>
<sequence length="167" mass="18233">MMFALLANGMGGFGSSFPLKVLNGLIFCVVGSSKIMKTCFILVVFMVMYSNGCCRESDYEGYKHDDSSTNLTSENDMFTNFMRPQQFTMGTLLGLLVASIVVIIGSFLVLWRLCCDVEMRVTREAIQPLKSISQIVSGDKSPRLETRSVSGQSLLGHSSSSSGLEIA</sequence>
<feature type="compositionally biased region" description="Low complexity" evidence="1">
    <location>
        <begin position="148"/>
        <end position="167"/>
    </location>
</feature>
<evidence type="ECO:0000313" key="3">
    <source>
        <dbReference type="EMBL" id="GFU50022.1"/>
    </source>
</evidence>
<gene>
    <name evidence="3" type="primary">AVEN_179558_1</name>
    <name evidence="3" type="ORF">NPIL_26941</name>
</gene>
<organism evidence="3 4">
    <name type="scientific">Nephila pilipes</name>
    <name type="common">Giant wood spider</name>
    <name type="synonym">Nephila maculata</name>
    <dbReference type="NCBI Taxonomy" id="299642"/>
    <lineage>
        <taxon>Eukaryota</taxon>
        <taxon>Metazoa</taxon>
        <taxon>Ecdysozoa</taxon>
        <taxon>Arthropoda</taxon>
        <taxon>Chelicerata</taxon>
        <taxon>Arachnida</taxon>
        <taxon>Araneae</taxon>
        <taxon>Araneomorphae</taxon>
        <taxon>Entelegynae</taxon>
        <taxon>Araneoidea</taxon>
        <taxon>Nephilidae</taxon>
        <taxon>Nephila</taxon>
    </lineage>
</organism>
<evidence type="ECO:0000313" key="4">
    <source>
        <dbReference type="Proteomes" id="UP000887013"/>
    </source>
</evidence>
<keyword evidence="2" id="KW-0812">Transmembrane</keyword>
<evidence type="ECO:0000256" key="2">
    <source>
        <dbReference type="SAM" id="Phobius"/>
    </source>
</evidence>
<feature type="transmembrane region" description="Helical" evidence="2">
    <location>
        <begin position="24"/>
        <end position="49"/>
    </location>
</feature>
<protein>
    <submittedName>
        <fullName evidence="3">Uncharacterized protein</fullName>
    </submittedName>
</protein>
<feature type="transmembrane region" description="Helical" evidence="2">
    <location>
        <begin position="92"/>
        <end position="113"/>
    </location>
</feature>
<keyword evidence="2" id="KW-0472">Membrane</keyword>
<accession>A0A8X6UUA2</accession>
<dbReference type="Proteomes" id="UP000887013">
    <property type="component" value="Unassembled WGS sequence"/>
</dbReference>
<comment type="caution">
    <text evidence="3">The sequence shown here is derived from an EMBL/GenBank/DDBJ whole genome shotgun (WGS) entry which is preliminary data.</text>
</comment>
<proteinExistence type="predicted"/>
<name>A0A8X6UUA2_NEPPI</name>
<dbReference type="EMBL" id="BMAW01087095">
    <property type="protein sequence ID" value="GFU50022.1"/>
    <property type="molecule type" value="Genomic_DNA"/>
</dbReference>
<keyword evidence="4" id="KW-1185">Reference proteome</keyword>
<reference evidence="3" key="1">
    <citation type="submission" date="2020-08" db="EMBL/GenBank/DDBJ databases">
        <title>Multicomponent nature underlies the extraordinary mechanical properties of spider dragline silk.</title>
        <authorList>
            <person name="Kono N."/>
            <person name="Nakamura H."/>
            <person name="Mori M."/>
            <person name="Yoshida Y."/>
            <person name="Ohtoshi R."/>
            <person name="Malay A.D."/>
            <person name="Moran D.A.P."/>
            <person name="Tomita M."/>
            <person name="Numata K."/>
            <person name="Arakawa K."/>
        </authorList>
    </citation>
    <scope>NUCLEOTIDE SEQUENCE</scope>
</reference>
<evidence type="ECO:0000256" key="1">
    <source>
        <dbReference type="SAM" id="MobiDB-lite"/>
    </source>
</evidence>
<dbReference type="OrthoDB" id="6435575at2759"/>
<feature type="region of interest" description="Disordered" evidence="1">
    <location>
        <begin position="143"/>
        <end position="167"/>
    </location>
</feature>
<keyword evidence="2" id="KW-1133">Transmembrane helix</keyword>